<keyword evidence="7 8" id="KW-0807">Transducer</keyword>
<evidence type="ECO:0000256" key="7">
    <source>
        <dbReference type="ARBA" id="ARBA00023224"/>
    </source>
</evidence>
<sequence>MVFVFITLNDFLGNHQRDKIVSFVVNNAIIVVDMLLIYSAVISTLRRSTWKKFIKKMDLLHKYYQFQDDNLIKTLADVIGFFVIHGILLYITYLFYEFQERAVSTFSAVVLAFPTVQLTYQYLQMTTILVIIQEIKRNLEKVSKHVEFKGMNLKKAKMCYLNTQENVNCFNKIFGYQIFLSFAYWILAFESICLYLFENYKHRYKTTIDFELIFFFVVFMSLISASLLAVVFSCDGISAECRKLIDYISDVQEMLHRKSLEYMELESLIFYIQNNQLSFTAAGFFEIKSSSVLALIATSTTHFIALSQFY</sequence>
<dbReference type="FunCoup" id="A0A6J2XZF3">
    <property type="interactions" value="20"/>
</dbReference>
<keyword evidence="3 8" id="KW-0812">Transmembrane</keyword>
<feature type="transmembrane region" description="Helical" evidence="8">
    <location>
        <begin position="20"/>
        <end position="45"/>
    </location>
</feature>
<organism evidence="9 10">
    <name type="scientific">Sitophilus oryzae</name>
    <name type="common">Rice weevil</name>
    <name type="synonym">Curculio oryzae</name>
    <dbReference type="NCBI Taxonomy" id="7048"/>
    <lineage>
        <taxon>Eukaryota</taxon>
        <taxon>Metazoa</taxon>
        <taxon>Ecdysozoa</taxon>
        <taxon>Arthropoda</taxon>
        <taxon>Hexapoda</taxon>
        <taxon>Insecta</taxon>
        <taxon>Pterygota</taxon>
        <taxon>Neoptera</taxon>
        <taxon>Endopterygota</taxon>
        <taxon>Coleoptera</taxon>
        <taxon>Polyphaga</taxon>
        <taxon>Cucujiformia</taxon>
        <taxon>Curculionidae</taxon>
        <taxon>Dryophthorinae</taxon>
        <taxon>Sitophilus</taxon>
    </lineage>
</organism>
<dbReference type="GO" id="GO:0007165">
    <property type="term" value="P:signal transduction"/>
    <property type="evidence" value="ECO:0007669"/>
    <property type="project" value="UniProtKB-KW"/>
</dbReference>
<dbReference type="InParanoid" id="A0A6J2XZF3"/>
<evidence type="ECO:0000256" key="5">
    <source>
        <dbReference type="ARBA" id="ARBA00023136"/>
    </source>
</evidence>
<evidence type="ECO:0000313" key="9">
    <source>
        <dbReference type="Proteomes" id="UP000504635"/>
    </source>
</evidence>
<comment type="function">
    <text evidence="8">Gustatory receptor which mediates acceptance or avoidance behavior, depending on its substrates.</text>
</comment>
<keyword evidence="6 8" id="KW-0675">Receptor</keyword>
<dbReference type="GO" id="GO:0030424">
    <property type="term" value="C:axon"/>
    <property type="evidence" value="ECO:0007669"/>
    <property type="project" value="TreeGrafter"/>
</dbReference>
<evidence type="ECO:0000256" key="2">
    <source>
        <dbReference type="ARBA" id="ARBA00022475"/>
    </source>
</evidence>
<feature type="transmembrane region" description="Helical" evidence="8">
    <location>
        <begin position="178"/>
        <end position="197"/>
    </location>
</feature>
<keyword evidence="2 8" id="KW-1003">Cell membrane</keyword>
<dbReference type="AlphaFoldDB" id="A0A6J2XZF3"/>
<comment type="similarity">
    <text evidence="8">Belongs to the insect chemoreceptor superfamily. Gustatory receptor (GR) family.</text>
</comment>
<dbReference type="OrthoDB" id="6774919at2759"/>
<dbReference type="GO" id="GO:0005886">
    <property type="term" value="C:plasma membrane"/>
    <property type="evidence" value="ECO:0007669"/>
    <property type="project" value="UniProtKB-SubCell"/>
</dbReference>
<name>A0A6J2XZF3_SITOR</name>
<evidence type="ECO:0000256" key="8">
    <source>
        <dbReference type="RuleBase" id="RU363108"/>
    </source>
</evidence>
<gene>
    <name evidence="10" type="primary">LOC115882789</name>
</gene>
<evidence type="ECO:0000256" key="6">
    <source>
        <dbReference type="ARBA" id="ARBA00023170"/>
    </source>
</evidence>
<dbReference type="InterPro" id="IPR013604">
    <property type="entry name" value="7TM_chemorcpt"/>
</dbReference>
<keyword evidence="4 8" id="KW-1133">Transmembrane helix</keyword>
<evidence type="ECO:0000256" key="4">
    <source>
        <dbReference type="ARBA" id="ARBA00022989"/>
    </source>
</evidence>
<feature type="transmembrane region" description="Helical" evidence="8">
    <location>
        <begin position="102"/>
        <end position="123"/>
    </location>
</feature>
<dbReference type="Pfam" id="PF08395">
    <property type="entry name" value="7tm_7"/>
    <property type="match status" value="1"/>
</dbReference>
<dbReference type="GO" id="GO:0030425">
    <property type="term" value="C:dendrite"/>
    <property type="evidence" value="ECO:0007669"/>
    <property type="project" value="TreeGrafter"/>
</dbReference>
<comment type="caution">
    <text evidence="8">Lacks conserved residue(s) required for the propagation of feature annotation.</text>
</comment>
<dbReference type="GO" id="GO:0050909">
    <property type="term" value="P:sensory perception of taste"/>
    <property type="evidence" value="ECO:0007669"/>
    <property type="project" value="InterPro"/>
</dbReference>
<evidence type="ECO:0000313" key="10">
    <source>
        <dbReference type="RefSeq" id="XP_030756893.1"/>
    </source>
</evidence>
<evidence type="ECO:0000256" key="1">
    <source>
        <dbReference type="ARBA" id="ARBA00004651"/>
    </source>
</evidence>
<proteinExistence type="inferred from homology"/>
<dbReference type="PANTHER" id="PTHR21143">
    <property type="entry name" value="INVERTEBRATE GUSTATORY RECEPTOR"/>
    <property type="match status" value="1"/>
</dbReference>
<protein>
    <recommendedName>
        <fullName evidence="8">Gustatory receptor</fullName>
    </recommendedName>
</protein>
<dbReference type="RefSeq" id="XP_030756893.1">
    <property type="nucleotide sequence ID" value="XM_030901033.1"/>
</dbReference>
<dbReference type="KEGG" id="soy:115882789"/>
<keyword evidence="9" id="KW-1185">Reference proteome</keyword>
<accession>A0A6J2XZF3</accession>
<evidence type="ECO:0000256" key="3">
    <source>
        <dbReference type="ARBA" id="ARBA00022692"/>
    </source>
</evidence>
<dbReference type="PANTHER" id="PTHR21143:SF104">
    <property type="entry name" value="GUSTATORY RECEPTOR 8A-RELATED"/>
    <property type="match status" value="1"/>
</dbReference>
<feature type="transmembrane region" description="Helical" evidence="8">
    <location>
        <begin position="75"/>
        <end position="96"/>
    </location>
</feature>
<dbReference type="GO" id="GO:0007635">
    <property type="term" value="P:chemosensory behavior"/>
    <property type="evidence" value="ECO:0007669"/>
    <property type="project" value="TreeGrafter"/>
</dbReference>
<feature type="transmembrane region" description="Helical" evidence="8">
    <location>
        <begin position="212"/>
        <end position="234"/>
    </location>
</feature>
<dbReference type="GeneID" id="115882789"/>
<dbReference type="Proteomes" id="UP000504635">
    <property type="component" value="Unplaced"/>
</dbReference>
<dbReference type="GO" id="GO:0043025">
    <property type="term" value="C:neuronal cell body"/>
    <property type="evidence" value="ECO:0007669"/>
    <property type="project" value="TreeGrafter"/>
</dbReference>
<keyword evidence="5 8" id="KW-0472">Membrane</keyword>
<reference evidence="10" key="1">
    <citation type="submission" date="2025-08" db="UniProtKB">
        <authorList>
            <consortium name="RefSeq"/>
        </authorList>
    </citation>
    <scope>IDENTIFICATION</scope>
    <source>
        <tissue evidence="10">Gonads</tissue>
    </source>
</reference>
<dbReference type="GO" id="GO:0008049">
    <property type="term" value="P:male courtship behavior"/>
    <property type="evidence" value="ECO:0007669"/>
    <property type="project" value="TreeGrafter"/>
</dbReference>
<comment type="subcellular location">
    <subcellularLocation>
        <location evidence="1 8">Cell membrane</location>
        <topology evidence="1 8">Multi-pass membrane protein</topology>
    </subcellularLocation>
</comment>